<comment type="caution">
    <text evidence="2">The sequence shown here is derived from an EMBL/GenBank/DDBJ whole genome shotgun (WGS) entry which is preliminary data.</text>
</comment>
<gene>
    <name evidence="2" type="ORF">ASV53_21355</name>
</gene>
<reference evidence="2 3" key="1">
    <citation type="journal article" date="2016" name="Antonie Van Leeuwenhoek">
        <title>Photobacterium sanguinicancri sp. nov. isolated from marine animals.</title>
        <authorList>
            <person name="Gomez-Gil B."/>
            <person name="Roque A."/>
            <person name="Rotllant G."/>
            <person name="Romalde J.L."/>
            <person name="Doce A."/>
            <person name="Eggermont M."/>
            <person name="Defoirdt T."/>
        </authorList>
    </citation>
    <scope>NUCLEOTIDE SEQUENCE [LARGE SCALE GENOMIC DNA]</scope>
    <source>
        <strain evidence="2 3">CAIM 1827</strain>
    </source>
</reference>
<evidence type="ECO:0000313" key="3">
    <source>
        <dbReference type="Proteomes" id="UP000215999"/>
    </source>
</evidence>
<dbReference type="EMBL" id="NOIF01000215">
    <property type="protein sequence ID" value="OZS41879.1"/>
    <property type="molecule type" value="Genomic_DNA"/>
</dbReference>
<proteinExistence type="predicted"/>
<keyword evidence="1" id="KW-0175">Coiled coil</keyword>
<accession>A0ABX4FSN8</accession>
<sequence length="364" mass="41642">MSLNDKHVLKAIELLKSSNNFNISMLADHLGISRQTVYKNYGHLLPKKNNDTEDKIITAIKSLEIRTNRKNHSIQEVATEAGITRQAISRNYKHLIPYIKGEYNLEHDSPVIELRQKLELAEAKIKEIELNNEENFGSFKNRVFSQMMKADADSLKGHDLRAVTSSMQIQNDSITDQNKQMLSEISELNTEISRLKRERHEHPSGCNVILHLKPTYDAINSDMNTEDIIRLMHEAEEINIGKAIAVCDASNPDAIIFFQPFLSCSFKECHLPTAGKIVVIESNFPTPMLFKKLLSEISDSPVHSISSRGQNVELMKYFCRKYHQNKFNDDVIEKILTLIYYPSIEDGFKSITQLKPDLNIKLVK</sequence>
<feature type="coiled-coil region" evidence="1">
    <location>
        <begin position="171"/>
        <end position="198"/>
    </location>
</feature>
<dbReference type="Proteomes" id="UP000215999">
    <property type="component" value="Unassembled WGS sequence"/>
</dbReference>
<name>A0ABX4FSN8_9GAMM</name>
<dbReference type="RefSeq" id="WP_094958592.1">
    <property type="nucleotide sequence ID" value="NZ_NOIF01000215.1"/>
</dbReference>
<evidence type="ECO:0000313" key="2">
    <source>
        <dbReference type="EMBL" id="OZS41879.1"/>
    </source>
</evidence>
<keyword evidence="3" id="KW-1185">Reference proteome</keyword>
<evidence type="ECO:0008006" key="4">
    <source>
        <dbReference type="Google" id="ProtNLM"/>
    </source>
</evidence>
<organism evidence="2 3">
    <name type="scientific">Photobacterium sanguinicancri</name>
    <dbReference type="NCBI Taxonomy" id="875932"/>
    <lineage>
        <taxon>Bacteria</taxon>
        <taxon>Pseudomonadati</taxon>
        <taxon>Pseudomonadota</taxon>
        <taxon>Gammaproteobacteria</taxon>
        <taxon>Vibrionales</taxon>
        <taxon>Vibrionaceae</taxon>
        <taxon>Photobacterium</taxon>
    </lineage>
</organism>
<protein>
    <recommendedName>
        <fullName evidence="4">Helix-turn-helix type 11 domain-containing protein</fullName>
    </recommendedName>
</protein>
<evidence type="ECO:0000256" key="1">
    <source>
        <dbReference type="SAM" id="Coils"/>
    </source>
</evidence>